<dbReference type="PROSITE" id="PS51764">
    <property type="entry name" value="GH26"/>
    <property type="match status" value="1"/>
</dbReference>
<evidence type="ECO:0000313" key="7">
    <source>
        <dbReference type="EMBL" id="TPX74275.1"/>
    </source>
</evidence>
<keyword evidence="2 4" id="KW-0378">Hydrolase</keyword>
<dbReference type="Gene3D" id="3.20.20.80">
    <property type="entry name" value="Glycosidases"/>
    <property type="match status" value="1"/>
</dbReference>
<keyword evidence="8" id="KW-1185">Reference proteome</keyword>
<proteinExistence type="inferred from homology"/>
<evidence type="ECO:0000259" key="6">
    <source>
        <dbReference type="PROSITE" id="PS51764"/>
    </source>
</evidence>
<feature type="signal peptide" evidence="5">
    <location>
        <begin position="1"/>
        <end position="24"/>
    </location>
</feature>
<dbReference type="InterPro" id="IPR017853">
    <property type="entry name" value="GH"/>
</dbReference>
<evidence type="ECO:0000256" key="3">
    <source>
        <dbReference type="ARBA" id="ARBA00023295"/>
    </source>
</evidence>
<dbReference type="AlphaFoldDB" id="A0A507FEV5"/>
<dbReference type="Proteomes" id="UP000320333">
    <property type="component" value="Unassembled WGS sequence"/>
</dbReference>
<dbReference type="Pfam" id="PF02156">
    <property type="entry name" value="Glyco_hydro_26"/>
    <property type="match status" value="1"/>
</dbReference>
<comment type="similarity">
    <text evidence="1 4">Belongs to the glycosyl hydrolase 26 family.</text>
</comment>
<feature type="chain" id="PRO_5021505985" evidence="5">
    <location>
        <begin position="25"/>
        <end position="407"/>
    </location>
</feature>
<organism evidence="7 8">
    <name type="scientific">Chytriomyces confervae</name>
    <dbReference type="NCBI Taxonomy" id="246404"/>
    <lineage>
        <taxon>Eukaryota</taxon>
        <taxon>Fungi</taxon>
        <taxon>Fungi incertae sedis</taxon>
        <taxon>Chytridiomycota</taxon>
        <taxon>Chytridiomycota incertae sedis</taxon>
        <taxon>Chytridiomycetes</taxon>
        <taxon>Chytridiales</taxon>
        <taxon>Chytriomycetaceae</taxon>
        <taxon>Chytriomyces</taxon>
    </lineage>
</organism>
<dbReference type="OrthoDB" id="428177at2759"/>
<feature type="active site" description="Proton donor" evidence="4">
    <location>
        <position position="138"/>
    </location>
</feature>
<evidence type="ECO:0000256" key="4">
    <source>
        <dbReference type="PROSITE-ProRule" id="PRU01100"/>
    </source>
</evidence>
<name>A0A507FEV5_9FUNG</name>
<reference evidence="7 8" key="1">
    <citation type="journal article" date="2019" name="Sci. Rep.">
        <title>Comparative genomics of chytrid fungi reveal insights into the obligate biotrophic and pathogenic lifestyle of Synchytrium endobioticum.</title>
        <authorList>
            <person name="van de Vossenberg B.T.L.H."/>
            <person name="Warris S."/>
            <person name="Nguyen H.D.T."/>
            <person name="van Gent-Pelzer M.P.E."/>
            <person name="Joly D.L."/>
            <person name="van de Geest H.C."/>
            <person name="Bonants P.J.M."/>
            <person name="Smith D.S."/>
            <person name="Levesque C.A."/>
            <person name="van der Lee T.A.J."/>
        </authorList>
    </citation>
    <scope>NUCLEOTIDE SEQUENCE [LARGE SCALE GENOMIC DNA]</scope>
    <source>
        <strain evidence="7 8">CBS 675.73</strain>
    </source>
</reference>
<dbReference type="InterPro" id="IPR000805">
    <property type="entry name" value="Glyco_hydro_26"/>
</dbReference>
<evidence type="ECO:0000256" key="5">
    <source>
        <dbReference type="SAM" id="SignalP"/>
    </source>
</evidence>
<comment type="caution">
    <text evidence="7">The sequence shown here is derived from an EMBL/GenBank/DDBJ whole genome shotgun (WGS) entry which is preliminary data.</text>
</comment>
<feature type="domain" description="GH26" evidence="6">
    <location>
        <begin position="6"/>
        <end position="322"/>
    </location>
</feature>
<dbReference type="EMBL" id="QEAP01000134">
    <property type="protein sequence ID" value="TPX74275.1"/>
    <property type="molecule type" value="Genomic_DNA"/>
</dbReference>
<keyword evidence="5" id="KW-0732">Signal</keyword>
<dbReference type="GO" id="GO:0016985">
    <property type="term" value="F:mannan endo-1,4-beta-mannosidase activity"/>
    <property type="evidence" value="ECO:0007669"/>
    <property type="project" value="InterPro"/>
</dbReference>
<evidence type="ECO:0000256" key="2">
    <source>
        <dbReference type="ARBA" id="ARBA00022801"/>
    </source>
</evidence>
<keyword evidence="3 4" id="KW-0326">Glycosidase</keyword>
<dbReference type="InterPro" id="IPR022790">
    <property type="entry name" value="GH26_dom"/>
</dbReference>
<dbReference type="PANTHER" id="PTHR40079:SF4">
    <property type="entry name" value="GH26 DOMAIN-CONTAINING PROTEIN-RELATED"/>
    <property type="match status" value="1"/>
</dbReference>
<dbReference type="PANTHER" id="PTHR40079">
    <property type="entry name" value="MANNAN ENDO-1,4-BETA-MANNOSIDASE E-RELATED"/>
    <property type="match status" value="1"/>
</dbReference>
<sequence>MRFVLAVAASALCVLAAKLEPADGKVVFGVWFDGTADTSIYSGNDTAAKVNDRLGFNVGSFQMWQSLPLEHKPEMAPLQNDDGSINMDMLNEGTDASLFLTVYPKSLAVNDSDILALANQCADIIKSGRNVFLRLAPEMNGDWFPAYSRQPAQYIAFWQKVHGVVTGVAPQVAFVWGPNYHGPSTQDTYDPYWPGADYVDWVGISLYWKGFARDWPWAVNNLSPINYTSDIISGVLPEAAEDNFYAKFAEKYNKPFVICETAAGFIMSSYNPTTKVVSPVSPGPGRAELQLSFWKSIFNDDVLRKYPRFKMVFAFEMYKREDNMDRDFRATTDPESLKAISGLLETMDKKGVMAWAKSSAATSATSSAADQVTTTKAVASVSPTASKSSGFKVQIAGIVGLVVSLLL</sequence>
<evidence type="ECO:0000313" key="8">
    <source>
        <dbReference type="Proteomes" id="UP000320333"/>
    </source>
</evidence>
<accession>A0A507FEV5</accession>
<gene>
    <name evidence="7" type="ORF">CcCBS67573_g04456</name>
</gene>
<dbReference type="SUPFAM" id="SSF51445">
    <property type="entry name" value="(Trans)glycosidases"/>
    <property type="match status" value="1"/>
</dbReference>
<dbReference type="GO" id="GO:0006080">
    <property type="term" value="P:substituted mannan metabolic process"/>
    <property type="evidence" value="ECO:0007669"/>
    <property type="project" value="InterPro"/>
</dbReference>
<evidence type="ECO:0000256" key="1">
    <source>
        <dbReference type="ARBA" id="ARBA00007754"/>
    </source>
</evidence>
<feature type="active site" description="Nucleophile" evidence="4">
    <location>
        <position position="260"/>
    </location>
</feature>
<protein>
    <submittedName>
        <fullName evidence="7">Mannan endo-1,4-beta-mannosidase</fullName>
    </submittedName>
</protein>